<dbReference type="STRING" id="935700.jaqu_26450"/>
<comment type="similarity">
    <text evidence="2 6">Belongs to the dTDP-4-dehydrorhamnose reductase family.</text>
</comment>
<dbReference type="RefSeq" id="WP_043919446.1">
    <property type="nucleotide sequence ID" value="NZ_FZPF01000009.1"/>
</dbReference>
<dbReference type="Gene3D" id="3.90.25.10">
    <property type="entry name" value="UDP-galactose 4-epimerase, domain 1"/>
    <property type="match status" value="1"/>
</dbReference>
<dbReference type="NCBIfam" id="TIGR01214">
    <property type="entry name" value="rmlD"/>
    <property type="match status" value="1"/>
</dbReference>
<comment type="function">
    <text evidence="6">Catalyzes the reduction of dTDP-6-deoxy-L-lyxo-4-hexulose to yield dTDP-L-rhamnose.</text>
</comment>
<dbReference type="Proteomes" id="UP000032232">
    <property type="component" value="Unassembled WGS sequence"/>
</dbReference>
<evidence type="ECO:0000256" key="3">
    <source>
        <dbReference type="ARBA" id="ARBA00012929"/>
    </source>
</evidence>
<evidence type="ECO:0000256" key="2">
    <source>
        <dbReference type="ARBA" id="ARBA00010944"/>
    </source>
</evidence>
<keyword evidence="6" id="KW-0521">NADP</keyword>
<evidence type="ECO:0000256" key="1">
    <source>
        <dbReference type="ARBA" id="ARBA00004781"/>
    </source>
</evidence>
<dbReference type="EMBL" id="JYFE01000048">
    <property type="protein sequence ID" value="KIT15549.1"/>
    <property type="molecule type" value="Genomic_DNA"/>
</dbReference>
<dbReference type="Pfam" id="PF04321">
    <property type="entry name" value="RmlD_sub_bind"/>
    <property type="match status" value="1"/>
</dbReference>
<evidence type="ECO:0000256" key="4">
    <source>
        <dbReference type="ARBA" id="ARBA00017099"/>
    </source>
</evidence>
<organism evidence="8 9">
    <name type="scientific">Jannaschia aquimarina</name>
    <dbReference type="NCBI Taxonomy" id="935700"/>
    <lineage>
        <taxon>Bacteria</taxon>
        <taxon>Pseudomonadati</taxon>
        <taxon>Pseudomonadota</taxon>
        <taxon>Alphaproteobacteria</taxon>
        <taxon>Rhodobacterales</taxon>
        <taxon>Roseobacteraceae</taxon>
        <taxon>Jannaschia</taxon>
    </lineage>
</organism>
<keyword evidence="9" id="KW-1185">Reference proteome</keyword>
<dbReference type="UniPathway" id="UPA00124"/>
<dbReference type="SUPFAM" id="SSF51735">
    <property type="entry name" value="NAD(P)-binding Rossmann-fold domains"/>
    <property type="match status" value="1"/>
</dbReference>
<evidence type="ECO:0000256" key="6">
    <source>
        <dbReference type="RuleBase" id="RU364082"/>
    </source>
</evidence>
<dbReference type="CDD" id="cd05254">
    <property type="entry name" value="dTDP_HR_like_SDR_e"/>
    <property type="match status" value="1"/>
</dbReference>
<comment type="catalytic activity">
    <reaction evidence="5 6">
        <text>dTDP-beta-L-rhamnose + NADP(+) = dTDP-4-dehydro-beta-L-rhamnose + NADPH + H(+)</text>
        <dbReference type="Rhea" id="RHEA:21796"/>
        <dbReference type="ChEBI" id="CHEBI:15378"/>
        <dbReference type="ChEBI" id="CHEBI:57510"/>
        <dbReference type="ChEBI" id="CHEBI:57783"/>
        <dbReference type="ChEBI" id="CHEBI:58349"/>
        <dbReference type="ChEBI" id="CHEBI:62830"/>
        <dbReference type="EC" id="1.1.1.133"/>
    </reaction>
</comment>
<dbReference type="PANTHER" id="PTHR10491:SF4">
    <property type="entry name" value="METHIONINE ADENOSYLTRANSFERASE 2 SUBUNIT BETA"/>
    <property type="match status" value="1"/>
</dbReference>
<comment type="cofactor">
    <cofactor evidence="6">
        <name>Mg(2+)</name>
        <dbReference type="ChEBI" id="CHEBI:18420"/>
    </cofactor>
    <text evidence="6">Binds 1 Mg(2+) ion per monomer.</text>
</comment>
<evidence type="ECO:0000313" key="8">
    <source>
        <dbReference type="EMBL" id="KIT15549.1"/>
    </source>
</evidence>
<evidence type="ECO:0000259" key="7">
    <source>
        <dbReference type="Pfam" id="PF04321"/>
    </source>
</evidence>
<comment type="pathway">
    <text evidence="1 6">Carbohydrate biosynthesis; dTDP-L-rhamnose biosynthesis.</text>
</comment>
<feature type="domain" description="RmlD-like substrate binding" evidence="7">
    <location>
        <begin position="2"/>
        <end position="277"/>
    </location>
</feature>
<keyword evidence="6 8" id="KW-0560">Oxidoreductase</keyword>
<dbReference type="Gene3D" id="3.40.50.720">
    <property type="entry name" value="NAD(P)-binding Rossmann-like Domain"/>
    <property type="match status" value="1"/>
</dbReference>
<reference evidence="8 9" key="1">
    <citation type="submission" date="2015-02" db="EMBL/GenBank/DDBJ databases">
        <title>Genome Sequence of Jannaschia aquimarina DSM28248, a member of the Roseobacter clade.</title>
        <authorList>
            <person name="Voget S."/>
            <person name="Daniel R."/>
        </authorList>
    </citation>
    <scope>NUCLEOTIDE SEQUENCE [LARGE SCALE GENOMIC DNA]</scope>
    <source>
        <strain evidence="8 9">GSW-M26</strain>
    </source>
</reference>
<dbReference type="InterPro" id="IPR005913">
    <property type="entry name" value="dTDP_dehydrorham_reduct"/>
</dbReference>
<accession>A0A0D1ECU5</accession>
<dbReference type="GO" id="GO:0019305">
    <property type="term" value="P:dTDP-rhamnose biosynthetic process"/>
    <property type="evidence" value="ECO:0007669"/>
    <property type="project" value="UniProtKB-UniPathway"/>
</dbReference>
<comment type="caution">
    <text evidence="8">The sequence shown here is derived from an EMBL/GenBank/DDBJ whole genome shotgun (WGS) entry which is preliminary data.</text>
</comment>
<evidence type="ECO:0000256" key="5">
    <source>
        <dbReference type="ARBA" id="ARBA00048200"/>
    </source>
</evidence>
<dbReference type="InterPro" id="IPR036291">
    <property type="entry name" value="NAD(P)-bd_dom_sf"/>
</dbReference>
<protein>
    <recommendedName>
        <fullName evidence="4 6">dTDP-4-dehydrorhamnose reductase</fullName>
        <ecNumber evidence="3 6">1.1.1.133</ecNumber>
    </recommendedName>
</protein>
<evidence type="ECO:0000313" key="9">
    <source>
        <dbReference type="Proteomes" id="UP000032232"/>
    </source>
</evidence>
<gene>
    <name evidence="8" type="primary">rfbD</name>
    <name evidence="8" type="ORF">jaqu_26450</name>
</gene>
<dbReference type="InterPro" id="IPR029903">
    <property type="entry name" value="RmlD-like-bd"/>
</dbReference>
<dbReference type="EC" id="1.1.1.133" evidence="3 6"/>
<name>A0A0D1ECU5_9RHOB</name>
<dbReference type="GO" id="GO:0008831">
    <property type="term" value="F:dTDP-4-dehydrorhamnose reductase activity"/>
    <property type="evidence" value="ECO:0007669"/>
    <property type="project" value="UniProtKB-EC"/>
</dbReference>
<dbReference type="PANTHER" id="PTHR10491">
    <property type="entry name" value="DTDP-4-DEHYDRORHAMNOSE REDUCTASE"/>
    <property type="match status" value="1"/>
</dbReference>
<sequence>MILVVGQSGQVAQEAGRIDSVSLAGRATMDLNDPDGCAAHLHAVRPDAVVNAAAFTAVDRAEDAEAEAYRVNAEAPEAMARACAAMGIPFVQISTDYVFDGSGDAPRQPDAATGPLNAYGRSKLAGEEGVRAAGGPHVILRTSWVFGPTGANFVRSMLRLGADRRVLGVVDDQIGGPTPARDLAAASVAIARHLLLDPGTTGTYHFAGTPDVSWAGFAREIFAQAGLECRVDPIPTTAFPTPAKRPLNSRLDCTSTETAFGLPRPDWRAGLRTVLAQIGETT</sequence>
<proteinExistence type="inferred from homology"/>
<dbReference type="OrthoDB" id="9803892at2"/>
<dbReference type="AlphaFoldDB" id="A0A0D1ECU5"/>
<dbReference type="PATRIC" id="fig|935700.4.peg.2734"/>